<dbReference type="InterPro" id="IPR035093">
    <property type="entry name" value="RelE/ParE_toxin_dom_sf"/>
</dbReference>
<evidence type="ECO:0000313" key="3">
    <source>
        <dbReference type="EMBL" id="SJM89266.1"/>
    </source>
</evidence>
<dbReference type="EMBL" id="FUKJ01000011">
    <property type="protein sequence ID" value="SJM89266.1"/>
    <property type="molecule type" value="Genomic_DNA"/>
</dbReference>
<name>A0A1R4GZ48_9GAMM</name>
<gene>
    <name evidence="3" type="primary">pasB</name>
    <name evidence="3" type="ORF">CRENPOLYSF2_1080018</name>
</gene>
<dbReference type="AlphaFoldDB" id="A0A1R4GZ48"/>
<comment type="similarity">
    <text evidence="1">Belongs to the RelE toxin family.</text>
</comment>
<protein>
    <submittedName>
        <fullName evidence="3">Poison</fullName>
    </submittedName>
</protein>
<dbReference type="PANTHER" id="PTHR35601">
    <property type="entry name" value="TOXIN RELE"/>
    <property type="match status" value="1"/>
</dbReference>
<dbReference type="Proteomes" id="UP000195442">
    <property type="component" value="Unassembled WGS sequence"/>
</dbReference>
<dbReference type="Pfam" id="PF05016">
    <property type="entry name" value="ParE_toxin"/>
    <property type="match status" value="1"/>
</dbReference>
<keyword evidence="4" id="KW-1185">Reference proteome</keyword>
<dbReference type="RefSeq" id="WP_087145549.1">
    <property type="nucleotide sequence ID" value="NZ_FUKJ01000011.1"/>
</dbReference>
<dbReference type="Gene3D" id="3.30.2310.20">
    <property type="entry name" value="RelE-like"/>
    <property type="match status" value="1"/>
</dbReference>
<evidence type="ECO:0000256" key="2">
    <source>
        <dbReference type="ARBA" id="ARBA00022649"/>
    </source>
</evidence>
<sequence>MAWTIELDKTAERELDKLDPQIARRILTFLHSRVALLDDPRSIGEPLKGSSLGDFWKYRVGDYRIISNIEDGTLRVMVVKIGNRREVYRKN</sequence>
<organism evidence="3 4">
    <name type="scientific">Crenothrix polyspora</name>
    <dbReference type="NCBI Taxonomy" id="360316"/>
    <lineage>
        <taxon>Bacteria</taxon>
        <taxon>Pseudomonadati</taxon>
        <taxon>Pseudomonadota</taxon>
        <taxon>Gammaproteobacteria</taxon>
        <taxon>Methylococcales</taxon>
        <taxon>Crenotrichaceae</taxon>
        <taxon>Crenothrix</taxon>
    </lineage>
</organism>
<evidence type="ECO:0000256" key="1">
    <source>
        <dbReference type="ARBA" id="ARBA00006226"/>
    </source>
</evidence>
<keyword evidence="2" id="KW-1277">Toxin-antitoxin system</keyword>
<evidence type="ECO:0000313" key="4">
    <source>
        <dbReference type="Proteomes" id="UP000195442"/>
    </source>
</evidence>
<dbReference type="SUPFAM" id="SSF143011">
    <property type="entry name" value="RelE-like"/>
    <property type="match status" value="1"/>
</dbReference>
<proteinExistence type="inferred from homology"/>
<accession>A0A1R4GZ48</accession>
<reference evidence="4" key="1">
    <citation type="submission" date="2017-02" db="EMBL/GenBank/DDBJ databases">
        <authorList>
            <person name="Daims H."/>
        </authorList>
    </citation>
    <scope>NUCLEOTIDE SEQUENCE [LARGE SCALE GENOMIC DNA]</scope>
</reference>
<dbReference type="InterPro" id="IPR007712">
    <property type="entry name" value="RelE/ParE_toxin"/>
</dbReference>
<dbReference type="PANTHER" id="PTHR35601:SF1">
    <property type="entry name" value="TOXIN RELE"/>
    <property type="match status" value="1"/>
</dbReference>
<dbReference type="OrthoDB" id="5570653at2"/>